<keyword evidence="1" id="KW-0472">Membrane</keyword>
<evidence type="ECO:0000256" key="1">
    <source>
        <dbReference type="SAM" id="Phobius"/>
    </source>
</evidence>
<accession>A0A101M588</accession>
<name>A0A101M588_PICGL</name>
<geneLocation type="mitochondrion" evidence="2"/>
<feature type="transmembrane region" description="Helical" evidence="1">
    <location>
        <begin position="26"/>
        <end position="43"/>
    </location>
</feature>
<protein>
    <submittedName>
        <fullName evidence="2">Uncharacterized protein</fullName>
    </submittedName>
</protein>
<dbReference type="AlphaFoldDB" id="A0A101M588"/>
<keyword evidence="2" id="KW-0496">Mitochondrion</keyword>
<keyword evidence="1" id="KW-1133">Transmembrane helix</keyword>
<sequence length="79" mass="9373">MQLEDMDLELNIYIMQRYVRKSLLDLYVSLMLVLKLLPLVLLMDRLSHLHSYTSPPHSTCTQINLTQGYQRAKRENPIR</sequence>
<evidence type="ECO:0000313" key="2">
    <source>
        <dbReference type="EMBL" id="KUM51331.1"/>
    </source>
</evidence>
<comment type="caution">
    <text evidence="2">The sequence shown here is derived from an EMBL/GenBank/DDBJ whole genome shotgun (WGS) entry which is preliminary data.</text>
</comment>
<organism evidence="2">
    <name type="scientific">Picea glauca</name>
    <name type="common">White spruce</name>
    <name type="synonym">Pinus glauca</name>
    <dbReference type="NCBI Taxonomy" id="3330"/>
    <lineage>
        <taxon>Eukaryota</taxon>
        <taxon>Viridiplantae</taxon>
        <taxon>Streptophyta</taxon>
        <taxon>Embryophyta</taxon>
        <taxon>Tracheophyta</taxon>
        <taxon>Spermatophyta</taxon>
        <taxon>Pinopsida</taxon>
        <taxon>Pinidae</taxon>
        <taxon>Conifers I</taxon>
        <taxon>Pinales</taxon>
        <taxon>Pinaceae</taxon>
        <taxon>Picea</taxon>
    </lineage>
</organism>
<reference evidence="2" key="1">
    <citation type="journal article" date="2015" name="Genome Biol. Evol.">
        <title>Organellar Genomes of White Spruce (Picea glauca): Assembly and Annotation.</title>
        <authorList>
            <person name="Jackman S.D."/>
            <person name="Warren R.L."/>
            <person name="Gibb E.A."/>
            <person name="Vandervalk B.P."/>
            <person name="Mohamadi H."/>
            <person name="Chu J."/>
            <person name="Raymond A."/>
            <person name="Pleasance S."/>
            <person name="Coope R."/>
            <person name="Wildung M.R."/>
            <person name="Ritland C.E."/>
            <person name="Bousquet J."/>
            <person name="Jones S.J."/>
            <person name="Bohlmann J."/>
            <person name="Birol I."/>
        </authorList>
    </citation>
    <scope>NUCLEOTIDE SEQUENCE [LARGE SCALE GENOMIC DNA]</scope>
    <source>
        <tissue evidence="2">Flushing bud</tissue>
    </source>
</reference>
<proteinExistence type="predicted"/>
<keyword evidence="1" id="KW-0812">Transmembrane</keyword>
<dbReference type="EMBL" id="LKAM01000001">
    <property type="protein sequence ID" value="KUM51331.1"/>
    <property type="molecule type" value="Genomic_DNA"/>
</dbReference>
<gene>
    <name evidence="2" type="ORF">ABT39_MTgene1178</name>
</gene>